<sequence length="237" mass="26055">MLEKIHKGLVVSCQALENEPLHSPFIMGRMALAAEHGGAVGIRANTAADLYEIKRNVKLPVIGIVKQDYSDSKVYITPTIKEVEELVFAGAEMIATDATKRKRPGENDLQTFFTEVKQKFPQQLLMADIATVGEAFFAQELGFDCVSTTLVGYTVETAGQKVYDHDFQLLKEMIANVNIPVVAEGNILTPEMAKRCLELGAHAVVVGGAITRPQTITRRFAETMKGPDPQSMTWICK</sequence>
<proteinExistence type="inferred from homology"/>
<dbReference type="GO" id="GO:0005975">
    <property type="term" value="P:carbohydrate metabolic process"/>
    <property type="evidence" value="ECO:0007669"/>
    <property type="project" value="UniProtKB-UniRule"/>
</dbReference>
<organism evidence="8 9">
    <name type="scientific">Mesobacillus subterraneus</name>
    <dbReference type="NCBI Taxonomy" id="285983"/>
    <lineage>
        <taxon>Bacteria</taxon>
        <taxon>Bacillati</taxon>
        <taxon>Bacillota</taxon>
        <taxon>Bacilli</taxon>
        <taxon>Bacillales</taxon>
        <taxon>Bacillaceae</taxon>
        <taxon>Mesobacillus</taxon>
    </lineage>
</organism>
<keyword evidence="5 7" id="KW-0413">Isomerase</keyword>
<dbReference type="Gene3D" id="3.20.20.70">
    <property type="entry name" value="Aldolase class I"/>
    <property type="match status" value="1"/>
</dbReference>
<keyword evidence="6 7" id="KW-0119">Carbohydrate metabolism</keyword>
<dbReference type="InterPro" id="IPR013785">
    <property type="entry name" value="Aldolase_TIM"/>
</dbReference>
<dbReference type="FunFam" id="3.20.20.70:FF:000035">
    <property type="entry name" value="Putative N-acetylmannosamine-6-phosphate 2-epimerase"/>
    <property type="match status" value="1"/>
</dbReference>
<dbReference type="Pfam" id="PF04131">
    <property type="entry name" value="NanE"/>
    <property type="match status" value="1"/>
</dbReference>
<dbReference type="SUPFAM" id="SSF51366">
    <property type="entry name" value="Ribulose-phoshate binding barrel"/>
    <property type="match status" value="1"/>
</dbReference>
<name>A0A0D6Z9Q2_9BACI</name>
<evidence type="ECO:0000256" key="5">
    <source>
        <dbReference type="ARBA" id="ARBA00023235"/>
    </source>
</evidence>
<reference evidence="8 9" key="1">
    <citation type="submission" date="2015-01" db="EMBL/GenBank/DDBJ databases">
        <title>Draft genome sequences of the supercritical CO2 tolerant bacteria Bacillus subterraneus MITOT1 and Bacillus cereus MIT0214.</title>
        <authorList>
            <person name="Peet K.C."/>
            <person name="Thompson J.R."/>
        </authorList>
    </citation>
    <scope>NUCLEOTIDE SEQUENCE [LARGE SCALE GENOMIC DNA]</scope>
    <source>
        <strain evidence="8 9">MITOT1</strain>
    </source>
</reference>
<evidence type="ECO:0000256" key="4">
    <source>
        <dbReference type="ARBA" id="ARBA00007439"/>
    </source>
</evidence>
<evidence type="ECO:0000256" key="3">
    <source>
        <dbReference type="ARBA" id="ARBA00005081"/>
    </source>
</evidence>
<dbReference type="OrthoDB" id="9781704at2"/>
<comment type="similarity">
    <text evidence="4 7">Belongs to the NanE family.</text>
</comment>
<protein>
    <recommendedName>
        <fullName evidence="7">Putative N-acetylmannosamine-6-phosphate 2-epimerase</fullName>
        <ecNumber evidence="7">5.1.3.9</ecNumber>
    </recommendedName>
    <alternativeName>
        <fullName evidence="7">ManNAc-6-P epimerase</fullName>
    </alternativeName>
</protein>
<evidence type="ECO:0000256" key="6">
    <source>
        <dbReference type="ARBA" id="ARBA00023277"/>
    </source>
</evidence>
<evidence type="ECO:0000256" key="1">
    <source>
        <dbReference type="ARBA" id="ARBA00000056"/>
    </source>
</evidence>
<dbReference type="NCBIfam" id="NF002231">
    <property type="entry name" value="PRK01130.1"/>
    <property type="match status" value="1"/>
</dbReference>
<comment type="function">
    <text evidence="2 7">Converts N-acetylmannosamine-6-phosphate (ManNAc-6-P) to N-acetylglucosamine-6-phosphate (GlcNAc-6-P).</text>
</comment>
<comment type="pathway">
    <text evidence="3 7">Amino-sugar metabolism; N-acetylneuraminate degradation; D-fructose 6-phosphate from N-acetylneuraminate: step 3/5.</text>
</comment>
<dbReference type="GO" id="GO:0006053">
    <property type="term" value="P:N-acetylmannosamine catabolic process"/>
    <property type="evidence" value="ECO:0007669"/>
    <property type="project" value="TreeGrafter"/>
</dbReference>
<keyword evidence="9" id="KW-1185">Reference proteome</keyword>
<dbReference type="GO" id="GO:0005829">
    <property type="term" value="C:cytosol"/>
    <property type="evidence" value="ECO:0007669"/>
    <property type="project" value="TreeGrafter"/>
</dbReference>
<dbReference type="GO" id="GO:0019262">
    <property type="term" value="P:N-acetylneuraminate catabolic process"/>
    <property type="evidence" value="ECO:0007669"/>
    <property type="project" value="UniProtKB-UniRule"/>
</dbReference>
<gene>
    <name evidence="7" type="primary">nanE</name>
    <name evidence="8" type="ORF">UB32_08075</name>
</gene>
<dbReference type="UniPathway" id="UPA00629">
    <property type="reaction ID" value="UER00682"/>
</dbReference>
<dbReference type="PANTHER" id="PTHR36204:SF1">
    <property type="entry name" value="N-ACETYLMANNOSAMINE-6-PHOSPHATE 2-EPIMERASE-RELATED"/>
    <property type="match status" value="1"/>
</dbReference>
<evidence type="ECO:0000313" key="9">
    <source>
        <dbReference type="Proteomes" id="UP000032512"/>
    </source>
</evidence>
<comment type="caution">
    <text evidence="8">The sequence shown here is derived from an EMBL/GenBank/DDBJ whole genome shotgun (WGS) entry which is preliminary data.</text>
</comment>
<dbReference type="AlphaFoldDB" id="A0A0D6Z9Q2"/>
<evidence type="ECO:0000256" key="7">
    <source>
        <dbReference type="HAMAP-Rule" id="MF_01235"/>
    </source>
</evidence>
<accession>A0A0D6Z9Q2</accession>
<evidence type="ECO:0000256" key="2">
    <source>
        <dbReference type="ARBA" id="ARBA00002147"/>
    </source>
</evidence>
<dbReference type="EMBL" id="JXIQ01000067">
    <property type="protein sequence ID" value="KIY22534.1"/>
    <property type="molecule type" value="Genomic_DNA"/>
</dbReference>
<evidence type="ECO:0000313" key="8">
    <source>
        <dbReference type="EMBL" id="KIY22534.1"/>
    </source>
</evidence>
<comment type="catalytic activity">
    <reaction evidence="1 7">
        <text>an N-acyl-D-glucosamine 6-phosphate = an N-acyl-D-mannosamine 6-phosphate</text>
        <dbReference type="Rhea" id="RHEA:23932"/>
        <dbReference type="ChEBI" id="CHEBI:57599"/>
        <dbReference type="ChEBI" id="CHEBI:57666"/>
        <dbReference type="EC" id="5.1.3.9"/>
    </reaction>
</comment>
<dbReference type="Proteomes" id="UP000032512">
    <property type="component" value="Unassembled WGS sequence"/>
</dbReference>
<dbReference type="GO" id="GO:0047465">
    <property type="term" value="F:N-acylglucosamine-6-phosphate 2-epimerase activity"/>
    <property type="evidence" value="ECO:0007669"/>
    <property type="project" value="UniProtKB-EC"/>
</dbReference>
<dbReference type="HAMAP" id="MF_01235">
    <property type="entry name" value="ManNAc6P_epimer"/>
    <property type="match status" value="1"/>
</dbReference>
<dbReference type="InterPro" id="IPR011060">
    <property type="entry name" value="RibuloseP-bd_barrel"/>
</dbReference>
<dbReference type="EC" id="5.1.3.9" evidence="7"/>
<dbReference type="RefSeq" id="WP_044392725.1">
    <property type="nucleotide sequence ID" value="NZ_JXIQ01000067.1"/>
</dbReference>
<dbReference type="InterPro" id="IPR007260">
    <property type="entry name" value="NanE"/>
</dbReference>
<dbReference type="CDD" id="cd04729">
    <property type="entry name" value="NanE"/>
    <property type="match status" value="1"/>
</dbReference>
<dbReference type="PANTHER" id="PTHR36204">
    <property type="entry name" value="N-ACETYLMANNOSAMINE-6-PHOSPHATE 2-EPIMERASE-RELATED"/>
    <property type="match status" value="1"/>
</dbReference>
<dbReference type="PATRIC" id="fig|285983.3.peg.124"/>